<reference evidence="2" key="1">
    <citation type="journal article" date="2019" name="Int. J. Syst. Evol. Microbiol.">
        <title>The Global Catalogue of Microorganisms (GCM) 10K type strain sequencing project: providing services to taxonomists for standard genome sequencing and annotation.</title>
        <authorList>
            <consortium name="The Broad Institute Genomics Platform"/>
            <consortium name="The Broad Institute Genome Sequencing Center for Infectious Disease"/>
            <person name="Wu L."/>
            <person name="Ma J."/>
        </authorList>
    </citation>
    <scope>NUCLEOTIDE SEQUENCE [LARGE SCALE GENOMIC DNA]</scope>
    <source>
        <strain evidence="2">CGMCC 1.13681</strain>
    </source>
</reference>
<accession>A0ABW2GI06</accession>
<dbReference type="Proteomes" id="UP001596413">
    <property type="component" value="Unassembled WGS sequence"/>
</dbReference>
<comment type="caution">
    <text evidence="1">The sequence shown here is derived from an EMBL/GenBank/DDBJ whole genome shotgun (WGS) entry which is preliminary data.</text>
</comment>
<keyword evidence="2" id="KW-1185">Reference proteome</keyword>
<organism evidence="1 2">
    <name type="scientific">Streptomyces polyrhachis</name>
    <dbReference type="NCBI Taxonomy" id="1282885"/>
    <lineage>
        <taxon>Bacteria</taxon>
        <taxon>Bacillati</taxon>
        <taxon>Actinomycetota</taxon>
        <taxon>Actinomycetes</taxon>
        <taxon>Kitasatosporales</taxon>
        <taxon>Streptomycetaceae</taxon>
        <taxon>Streptomyces</taxon>
    </lineage>
</organism>
<proteinExistence type="predicted"/>
<evidence type="ECO:0008006" key="3">
    <source>
        <dbReference type="Google" id="ProtNLM"/>
    </source>
</evidence>
<dbReference type="RefSeq" id="WP_386414542.1">
    <property type="nucleotide sequence ID" value="NZ_JBHSZO010000017.1"/>
</dbReference>
<evidence type="ECO:0000313" key="2">
    <source>
        <dbReference type="Proteomes" id="UP001596413"/>
    </source>
</evidence>
<protein>
    <recommendedName>
        <fullName evidence="3">PIN domain-containing protein</fullName>
    </recommendedName>
</protein>
<dbReference type="EMBL" id="JBHSZO010000017">
    <property type="protein sequence ID" value="MFC7219030.1"/>
    <property type="molecule type" value="Genomic_DNA"/>
</dbReference>
<sequence length="161" mass="16993">MTVRVPVYDTGMLIALCDRKTKAVRLHAGLRDTPHRAVVLGPVLAQVWRPSPATVHALSGALKDCTVPRARSSAPAMRPTSAGQTVCISCASGPDLTEWQRIGSALGAAELPPKKRPDAVDALVALTAARHGSAVVFTSDRADIEAYLQALDAQDVHVVQV</sequence>
<evidence type="ECO:0000313" key="1">
    <source>
        <dbReference type="EMBL" id="MFC7219030.1"/>
    </source>
</evidence>
<gene>
    <name evidence="1" type="ORF">ACFQLX_12770</name>
</gene>
<name>A0ABW2GI06_9ACTN</name>